<dbReference type="EMBL" id="JXJT01000019">
    <property type="protein sequence ID" value="PCS02015.1"/>
    <property type="molecule type" value="Genomic_DNA"/>
</dbReference>
<evidence type="ECO:0000313" key="3">
    <source>
        <dbReference type="Proteomes" id="UP000185655"/>
    </source>
</evidence>
<evidence type="ECO:0000313" key="1">
    <source>
        <dbReference type="EMBL" id="PCS02015.1"/>
    </source>
</evidence>
<keyword evidence="4" id="KW-1185">Reference proteome</keyword>
<gene>
    <name evidence="1" type="ORF">RR45_GL000723</name>
    <name evidence="2" type="ORF">SAMN02746068_00715</name>
</gene>
<dbReference type="RefSeq" id="WP_031365314.1">
    <property type="nucleotide sequence ID" value="NZ_FPKS01000003.1"/>
</dbReference>
<accession>A0A1K2H8F3</accession>
<dbReference type="AlphaFoldDB" id="A0A1K2H8F3"/>
<dbReference type="Proteomes" id="UP000218979">
    <property type="component" value="Unassembled WGS sequence"/>
</dbReference>
<name>A0A1K2H8F3_9LACT</name>
<reference evidence="2 3" key="2">
    <citation type="submission" date="2016-11" db="EMBL/GenBank/DDBJ databases">
        <authorList>
            <person name="Jaros S."/>
            <person name="Januszkiewicz K."/>
            <person name="Wedrychowicz H."/>
        </authorList>
    </citation>
    <scope>NUCLEOTIDE SEQUENCE [LARGE SCALE GENOMIC DNA]</scope>
    <source>
        <strain evidence="2 3">DSM 22330</strain>
    </source>
</reference>
<sequence length="81" mass="9109">MNIIEAIKKALQENKAITNPDDLEGGLAFLPTNSDCFGIVLMPTEPILDRKDGISTEVWQAPGRFWNPRAADLLREDWELV</sequence>
<dbReference type="OrthoDB" id="2300997at2"/>
<protein>
    <recommendedName>
        <fullName evidence="5">DUF2829 domain-containing protein</fullName>
    </recommendedName>
</protein>
<organism evidence="2 3">
    <name type="scientific">Pseudolactococcus chungangensis CAU 28 = DSM 22330</name>
    <dbReference type="NCBI Taxonomy" id="1122154"/>
    <lineage>
        <taxon>Bacteria</taxon>
        <taxon>Bacillati</taxon>
        <taxon>Bacillota</taxon>
        <taxon>Bacilli</taxon>
        <taxon>Lactobacillales</taxon>
        <taxon>Streptococcaceae</taxon>
        <taxon>Pseudolactococcus</taxon>
    </lineage>
</organism>
<reference evidence="1 4" key="1">
    <citation type="submission" date="2014-12" db="EMBL/GenBank/DDBJ databases">
        <title>Draft genome sequences of 10 type strains of Lactococcus.</title>
        <authorList>
            <person name="Sun Z."/>
            <person name="Zhong Z."/>
            <person name="Liu W."/>
            <person name="Zhang W."/>
            <person name="Zhang H."/>
        </authorList>
    </citation>
    <scope>NUCLEOTIDE SEQUENCE [LARGE SCALE GENOMIC DNA]</scope>
    <source>
        <strain evidence="1 4">DSM 22330</strain>
    </source>
</reference>
<evidence type="ECO:0000313" key="4">
    <source>
        <dbReference type="Proteomes" id="UP000218979"/>
    </source>
</evidence>
<evidence type="ECO:0000313" key="2">
    <source>
        <dbReference type="EMBL" id="SFZ72990.1"/>
    </source>
</evidence>
<dbReference type="Proteomes" id="UP000185655">
    <property type="component" value="Unassembled WGS sequence"/>
</dbReference>
<proteinExistence type="predicted"/>
<dbReference type="STRING" id="1122154.SAMN02746068_00715"/>
<dbReference type="EMBL" id="FPKS01000003">
    <property type="protein sequence ID" value="SFZ72990.1"/>
    <property type="molecule type" value="Genomic_DNA"/>
</dbReference>
<evidence type="ECO:0008006" key="5">
    <source>
        <dbReference type="Google" id="ProtNLM"/>
    </source>
</evidence>